<dbReference type="EMBL" id="QTSX02005712">
    <property type="protein sequence ID" value="KAJ9058682.1"/>
    <property type="molecule type" value="Genomic_DNA"/>
</dbReference>
<dbReference type="Proteomes" id="UP001165960">
    <property type="component" value="Unassembled WGS sequence"/>
</dbReference>
<organism evidence="1 2">
    <name type="scientific">Entomophthora muscae</name>
    <dbReference type="NCBI Taxonomy" id="34485"/>
    <lineage>
        <taxon>Eukaryota</taxon>
        <taxon>Fungi</taxon>
        <taxon>Fungi incertae sedis</taxon>
        <taxon>Zoopagomycota</taxon>
        <taxon>Entomophthoromycotina</taxon>
        <taxon>Entomophthoromycetes</taxon>
        <taxon>Entomophthorales</taxon>
        <taxon>Entomophthoraceae</taxon>
        <taxon>Entomophthora</taxon>
    </lineage>
</organism>
<evidence type="ECO:0000313" key="2">
    <source>
        <dbReference type="Proteomes" id="UP001165960"/>
    </source>
</evidence>
<name>A0ACC2S918_9FUNG</name>
<reference evidence="1" key="1">
    <citation type="submission" date="2022-04" db="EMBL/GenBank/DDBJ databases">
        <title>Genome of the entomopathogenic fungus Entomophthora muscae.</title>
        <authorList>
            <person name="Elya C."/>
            <person name="Lovett B.R."/>
            <person name="Lee E."/>
            <person name="Macias A.M."/>
            <person name="Hajek A.E."/>
            <person name="De Bivort B.L."/>
            <person name="Kasson M.T."/>
            <person name="De Fine Licht H.H."/>
            <person name="Stajich J.E."/>
        </authorList>
    </citation>
    <scope>NUCLEOTIDE SEQUENCE</scope>
    <source>
        <strain evidence="1">Berkeley</strain>
    </source>
</reference>
<gene>
    <name evidence="1" type="ORF">DSO57_1010022</name>
</gene>
<sequence>MRDSTIINFLDAKTQTIILLRLPENKQNFANVSRALTEEFGSQEALLGHKMDFADTKLKVGETLEDFTSSFYLEAQTLLSISDVQFINVQSALLNAVCVNWELSLALKSGI</sequence>
<protein>
    <submittedName>
        <fullName evidence="1">Uncharacterized protein</fullName>
    </submittedName>
</protein>
<keyword evidence="2" id="KW-1185">Reference proteome</keyword>
<evidence type="ECO:0000313" key="1">
    <source>
        <dbReference type="EMBL" id="KAJ9058682.1"/>
    </source>
</evidence>
<accession>A0ACC2S918</accession>
<comment type="caution">
    <text evidence="1">The sequence shown here is derived from an EMBL/GenBank/DDBJ whole genome shotgun (WGS) entry which is preliminary data.</text>
</comment>
<proteinExistence type="predicted"/>